<evidence type="ECO:0008006" key="4">
    <source>
        <dbReference type="Google" id="ProtNLM"/>
    </source>
</evidence>
<keyword evidence="1" id="KW-0732">Signal</keyword>
<feature type="chain" id="PRO_5031542830" description="Outer membrane protein beta-barrel domain-containing protein" evidence="1">
    <location>
        <begin position="19"/>
        <end position="217"/>
    </location>
</feature>
<name>A0A7Z8YCV0_CAPOC</name>
<accession>A0A7Z8YCV0</accession>
<reference evidence="2 3" key="1">
    <citation type="submission" date="2018-11" db="EMBL/GenBank/DDBJ databases">
        <authorList>
            <consortium name="Pathogen Informatics"/>
        </authorList>
    </citation>
    <scope>NUCLEOTIDE SEQUENCE [LARGE SCALE GENOMIC DNA]</scope>
    <source>
        <strain evidence="2 3">NCTC11458</strain>
    </source>
</reference>
<feature type="signal peptide" evidence="1">
    <location>
        <begin position="1"/>
        <end position="18"/>
    </location>
</feature>
<dbReference type="Proteomes" id="UP000276733">
    <property type="component" value="Unassembled WGS sequence"/>
</dbReference>
<evidence type="ECO:0000256" key="1">
    <source>
        <dbReference type="SAM" id="SignalP"/>
    </source>
</evidence>
<evidence type="ECO:0000313" key="3">
    <source>
        <dbReference type="Proteomes" id="UP000276733"/>
    </source>
</evidence>
<proteinExistence type="predicted"/>
<comment type="caution">
    <text evidence="2">The sequence shown here is derived from an EMBL/GenBank/DDBJ whole genome shotgun (WGS) entry which is preliminary data.</text>
</comment>
<sequence length="217" mass="24539">MKKILYIIPFFAVGLVTAQENMESTSFIGNVSTETITQVEPEKESRWFYQGELSFTFPRNEGAKYSYSWFNPRTNLYEGDEALLNEKPIISSDFTVNYRLFRILSVGAVGGFTHFQNPVASGLKLGSILRLNPVKNYQGNVFVQVAGFLPLSTLVKPSMGEVKVGLSIPFLVRNKYSMFLSAYTSYTSFDVAEPLLWSETPEMMEYRGIGFSFGVRF</sequence>
<dbReference type="AlphaFoldDB" id="A0A7Z8YCV0"/>
<dbReference type="RefSeq" id="WP_181831527.1">
    <property type="nucleotide sequence ID" value="NZ_UYIQ01000001.1"/>
</dbReference>
<evidence type="ECO:0000313" key="2">
    <source>
        <dbReference type="EMBL" id="VDG81984.1"/>
    </source>
</evidence>
<gene>
    <name evidence="2" type="ORF">NCTC11458_01282</name>
</gene>
<organism evidence="2 3">
    <name type="scientific">Capnocytophaga ochracea</name>
    <dbReference type="NCBI Taxonomy" id="1018"/>
    <lineage>
        <taxon>Bacteria</taxon>
        <taxon>Pseudomonadati</taxon>
        <taxon>Bacteroidota</taxon>
        <taxon>Flavobacteriia</taxon>
        <taxon>Flavobacteriales</taxon>
        <taxon>Flavobacteriaceae</taxon>
        <taxon>Capnocytophaga</taxon>
    </lineage>
</organism>
<dbReference type="EMBL" id="UYIQ01000001">
    <property type="protein sequence ID" value="VDG81984.1"/>
    <property type="molecule type" value="Genomic_DNA"/>
</dbReference>
<protein>
    <recommendedName>
        <fullName evidence="4">Outer membrane protein beta-barrel domain-containing protein</fullName>
    </recommendedName>
</protein>